<name>A0ACA9QX78_9GLOM</name>
<evidence type="ECO:0000313" key="2">
    <source>
        <dbReference type="Proteomes" id="UP000789702"/>
    </source>
</evidence>
<dbReference type="EMBL" id="CAJVPU010054989">
    <property type="protein sequence ID" value="CAG8767871.1"/>
    <property type="molecule type" value="Genomic_DNA"/>
</dbReference>
<reference evidence="1" key="1">
    <citation type="submission" date="2021-06" db="EMBL/GenBank/DDBJ databases">
        <authorList>
            <person name="Kallberg Y."/>
            <person name="Tangrot J."/>
            <person name="Rosling A."/>
        </authorList>
    </citation>
    <scope>NUCLEOTIDE SEQUENCE</scope>
    <source>
        <strain evidence="1">IL203A</strain>
    </source>
</reference>
<proteinExistence type="predicted"/>
<gene>
    <name evidence="1" type="ORF">DHETER_LOCUS15669</name>
</gene>
<accession>A0ACA9QX78</accession>
<sequence>RKNIKKQLELEERQQIQEKISAKLQKRNINFTQNPKLFYKKVLERFGSNIYLDRLLLSKINLLTKPQEIKNKYKTIFKTIFKNNYYLHLLL</sequence>
<keyword evidence="2" id="KW-1185">Reference proteome</keyword>
<comment type="caution">
    <text evidence="1">The sequence shown here is derived from an EMBL/GenBank/DDBJ whole genome shotgun (WGS) entry which is preliminary data.</text>
</comment>
<protein>
    <submittedName>
        <fullName evidence="1">11584_t:CDS:1</fullName>
    </submittedName>
</protein>
<evidence type="ECO:0000313" key="1">
    <source>
        <dbReference type="EMBL" id="CAG8767871.1"/>
    </source>
</evidence>
<dbReference type="Proteomes" id="UP000789702">
    <property type="component" value="Unassembled WGS sequence"/>
</dbReference>
<organism evidence="1 2">
    <name type="scientific">Dentiscutata heterogama</name>
    <dbReference type="NCBI Taxonomy" id="1316150"/>
    <lineage>
        <taxon>Eukaryota</taxon>
        <taxon>Fungi</taxon>
        <taxon>Fungi incertae sedis</taxon>
        <taxon>Mucoromycota</taxon>
        <taxon>Glomeromycotina</taxon>
        <taxon>Glomeromycetes</taxon>
        <taxon>Diversisporales</taxon>
        <taxon>Gigasporaceae</taxon>
        <taxon>Dentiscutata</taxon>
    </lineage>
</organism>
<feature type="non-terminal residue" evidence="1">
    <location>
        <position position="1"/>
    </location>
</feature>
<feature type="non-terminal residue" evidence="1">
    <location>
        <position position="91"/>
    </location>
</feature>